<protein>
    <recommendedName>
        <fullName evidence="4">C2H2-type domain-containing protein</fullName>
    </recommendedName>
</protein>
<feature type="transmembrane region" description="Helical" evidence="1">
    <location>
        <begin position="6"/>
        <end position="27"/>
    </location>
</feature>
<evidence type="ECO:0000256" key="1">
    <source>
        <dbReference type="SAM" id="Phobius"/>
    </source>
</evidence>
<gene>
    <name evidence="2" type="ORF">KSZ_34120</name>
</gene>
<keyword evidence="1" id="KW-0812">Transmembrane</keyword>
<dbReference type="EMBL" id="BNJJ01000009">
    <property type="protein sequence ID" value="GHO85406.1"/>
    <property type="molecule type" value="Genomic_DNA"/>
</dbReference>
<organism evidence="2 3">
    <name type="scientific">Dictyobacter formicarum</name>
    <dbReference type="NCBI Taxonomy" id="2778368"/>
    <lineage>
        <taxon>Bacteria</taxon>
        <taxon>Bacillati</taxon>
        <taxon>Chloroflexota</taxon>
        <taxon>Ktedonobacteria</taxon>
        <taxon>Ktedonobacterales</taxon>
        <taxon>Dictyobacteraceae</taxon>
        <taxon>Dictyobacter</taxon>
    </lineage>
</organism>
<reference evidence="2 3" key="1">
    <citation type="journal article" date="2021" name="Int. J. Syst. Evol. Microbiol.">
        <title>Reticulibacter mediterranei gen. nov., sp. nov., within the new family Reticulibacteraceae fam. nov., and Ktedonospora formicarum gen. nov., sp. nov., Ktedonobacter robiniae sp. nov., Dictyobacter formicarum sp. nov. and Dictyobacter arantiisoli sp. nov., belonging to the class Ktedonobacteria.</title>
        <authorList>
            <person name="Yabe S."/>
            <person name="Zheng Y."/>
            <person name="Wang C.M."/>
            <person name="Sakai Y."/>
            <person name="Abe K."/>
            <person name="Yokota A."/>
            <person name="Donadio S."/>
            <person name="Cavaletti L."/>
            <person name="Monciardini P."/>
        </authorList>
    </citation>
    <scope>NUCLEOTIDE SEQUENCE [LARGE SCALE GENOMIC DNA]</scope>
    <source>
        <strain evidence="2 3">SOSP1-9</strain>
    </source>
</reference>
<comment type="caution">
    <text evidence="2">The sequence shown here is derived from an EMBL/GenBank/DDBJ whole genome shotgun (WGS) entry which is preliminary data.</text>
</comment>
<proteinExistence type="predicted"/>
<evidence type="ECO:0000313" key="3">
    <source>
        <dbReference type="Proteomes" id="UP000635565"/>
    </source>
</evidence>
<evidence type="ECO:0008006" key="4">
    <source>
        <dbReference type="Google" id="ProtNLM"/>
    </source>
</evidence>
<sequence length="109" mass="11961">MLNSRLTAFIAVMLLIVIASLVTIGIVQGIGMFITHGPGLEQTSGTIVSINPDHSFMLKTANGTLEHFQCNERCMGGESHMYRHLKEHAHTDVYFMRTANGTLIATDVD</sequence>
<keyword evidence="3" id="KW-1185">Reference proteome</keyword>
<keyword evidence="1" id="KW-0472">Membrane</keyword>
<evidence type="ECO:0000313" key="2">
    <source>
        <dbReference type="EMBL" id="GHO85406.1"/>
    </source>
</evidence>
<accession>A0ABQ3VIV6</accession>
<dbReference type="RefSeq" id="WP_201363064.1">
    <property type="nucleotide sequence ID" value="NZ_BNJJ01000009.1"/>
</dbReference>
<keyword evidence="1" id="KW-1133">Transmembrane helix</keyword>
<dbReference type="Proteomes" id="UP000635565">
    <property type="component" value="Unassembled WGS sequence"/>
</dbReference>
<name>A0ABQ3VIV6_9CHLR</name>